<accession>A0A0A9F383</accession>
<evidence type="ECO:0000313" key="1">
    <source>
        <dbReference type="EMBL" id="JAE05639.1"/>
    </source>
</evidence>
<proteinExistence type="predicted"/>
<organism evidence="1">
    <name type="scientific">Arundo donax</name>
    <name type="common">Giant reed</name>
    <name type="synonym">Donax arundinaceus</name>
    <dbReference type="NCBI Taxonomy" id="35708"/>
    <lineage>
        <taxon>Eukaryota</taxon>
        <taxon>Viridiplantae</taxon>
        <taxon>Streptophyta</taxon>
        <taxon>Embryophyta</taxon>
        <taxon>Tracheophyta</taxon>
        <taxon>Spermatophyta</taxon>
        <taxon>Magnoliopsida</taxon>
        <taxon>Liliopsida</taxon>
        <taxon>Poales</taxon>
        <taxon>Poaceae</taxon>
        <taxon>PACMAD clade</taxon>
        <taxon>Arundinoideae</taxon>
        <taxon>Arundineae</taxon>
        <taxon>Arundo</taxon>
    </lineage>
</organism>
<reference evidence="1" key="2">
    <citation type="journal article" date="2015" name="Data Brief">
        <title>Shoot transcriptome of the giant reed, Arundo donax.</title>
        <authorList>
            <person name="Barrero R.A."/>
            <person name="Guerrero F.D."/>
            <person name="Moolhuijzen P."/>
            <person name="Goolsby J.A."/>
            <person name="Tidwell J."/>
            <person name="Bellgard S.E."/>
            <person name="Bellgard M.I."/>
        </authorList>
    </citation>
    <scope>NUCLEOTIDE SEQUENCE</scope>
    <source>
        <tissue evidence="1">Shoot tissue taken approximately 20 cm above the soil surface</tissue>
    </source>
</reference>
<name>A0A0A9F383_ARUDO</name>
<reference evidence="1" key="1">
    <citation type="submission" date="2014-09" db="EMBL/GenBank/DDBJ databases">
        <authorList>
            <person name="Magalhaes I.L.F."/>
            <person name="Oliveira U."/>
            <person name="Santos F.R."/>
            <person name="Vidigal T.H.D.A."/>
            <person name="Brescovit A.D."/>
            <person name="Santos A.J."/>
        </authorList>
    </citation>
    <scope>NUCLEOTIDE SEQUENCE</scope>
    <source>
        <tissue evidence="1">Shoot tissue taken approximately 20 cm above the soil surface</tissue>
    </source>
</reference>
<dbReference type="EMBL" id="GBRH01192257">
    <property type="protein sequence ID" value="JAE05639.1"/>
    <property type="molecule type" value="Transcribed_RNA"/>
</dbReference>
<sequence length="55" mass="6250">MKIAFSALSLIRLRTTYTNCPTVRSAGTRYLHSYGHQKLRRANIMAGLAAWHTML</sequence>
<protein>
    <submittedName>
        <fullName evidence="1">Atg8e</fullName>
    </submittedName>
</protein>
<dbReference type="AlphaFoldDB" id="A0A0A9F383"/>